<accession>A0ABR3C4G7</accession>
<feature type="compositionally biased region" description="Low complexity" evidence="1">
    <location>
        <begin position="172"/>
        <end position="185"/>
    </location>
</feature>
<name>A0ABR3C4G7_9TREE</name>
<reference evidence="2" key="2">
    <citation type="submission" date="2024-01" db="EMBL/GenBank/DDBJ databases">
        <title>Comparative genomics of Cryptococcus and Kwoniella reveals pathogenesis evolution and contrasting modes of karyotype evolution via chromosome fusion or intercentromeric recombination.</title>
        <authorList>
            <person name="Coelho M.A."/>
            <person name="David-Palma M."/>
            <person name="Shea T."/>
            <person name="Bowers K."/>
            <person name="Mcginley-Smith S."/>
            <person name="Mohammad A.W."/>
            <person name="Gnirke A."/>
            <person name="Yurkov A.M."/>
            <person name="Nowrousian M."/>
            <person name="Sun S."/>
            <person name="Cuomo C.A."/>
            <person name="Heitman J."/>
        </authorList>
    </citation>
    <scope>NUCLEOTIDE SEQUENCE</scope>
    <source>
        <strain evidence="2">IND107</strain>
    </source>
</reference>
<gene>
    <name evidence="2" type="ORF">I308_100167</name>
</gene>
<feature type="compositionally biased region" description="Polar residues" evidence="1">
    <location>
        <begin position="415"/>
        <end position="448"/>
    </location>
</feature>
<feature type="region of interest" description="Disordered" evidence="1">
    <location>
        <begin position="572"/>
        <end position="616"/>
    </location>
</feature>
<sequence length="616" mass="68180">MNPSPNTKNQSSLSFHDLSPLVKEDNGENEQCGLQSHWSDCGSERAGRKKDARFSGSLKRMFTKSGKNGEVGRSRCSSADFLVRQLKGRSSPVKDIESPIRRGRPATEYFPNFLKISSYTPVRPHTRLTDSHGAGCGPRSIERSMSKHKKTPLRTSNIISLHWKSGDRARIPSTARSSESRSPSPMIKRRGSLVQRLQSLDNLPDSRYPGPKAKGSYGTPTPERPRPVRPPSQSSDVLPRLGSQHSSPQKRIRETGKLEEDVFSAPASQQESSRRKKSATQPTCGSNHHEQPFREPSRSFSIELLSEANVSYQTNYSVSPLAQHHRQGSLDRAEALVMLERMKSTGKLKVANPDPPKVSNSSTATHQLSPSPRTKPVTTYSLYGGLAPDSDDSLTVNKTPQRSPDKYFTKERQDNSPVKSYATPSRNQEYTSFQRVQSSRKGTNTLTPTRPERSPQRPVVGSVATGKSQSHEQEQDALFEPFVDTLAYLACPQSPSHSLARTSTGNMSVFHDSHINSPSPKSNHEKEEEEELLLDSDASSVDSGDYRASWGSERRLSMGNVSVTDMYLESFYGDDMNDQVGTGDKSPGRRTVEDDGPLVPKSLRKTKKIGDRSANV</sequence>
<dbReference type="GeneID" id="91987025"/>
<feature type="compositionally biased region" description="Polar residues" evidence="1">
    <location>
        <begin position="1"/>
        <end position="14"/>
    </location>
</feature>
<comment type="caution">
    <text evidence="2">The sequence shown here is derived from an EMBL/GenBank/DDBJ whole genome shotgun (WGS) entry which is preliminary data.</text>
</comment>
<feature type="compositionally biased region" description="Basic and acidic residues" evidence="1">
    <location>
        <begin position="287"/>
        <end position="297"/>
    </location>
</feature>
<protein>
    <submittedName>
        <fullName evidence="2">Uncharacterized protein</fullName>
    </submittedName>
</protein>
<proteinExistence type="predicted"/>
<feature type="region of interest" description="Disordered" evidence="1">
    <location>
        <begin position="1"/>
        <end position="55"/>
    </location>
</feature>
<dbReference type="Proteomes" id="UP000054399">
    <property type="component" value="Unassembled WGS sequence"/>
</dbReference>
<organism evidence="2 3">
    <name type="scientific">Cryptococcus tetragattii IND107</name>
    <dbReference type="NCBI Taxonomy" id="1296105"/>
    <lineage>
        <taxon>Eukaryota</taxon>
        <taxon>Fungi</taxon>
        <taxon>Dikarya</taxon>
        <taxon>Basidiomycota</taxon>
        <taxon>Agaricomycotina</taxon>
        <taxon>Tremellomycetes</taxon>
        <taxon>Tremellales</taxon>
        <taxon>Cryptococcaceae</taxon>
        <taxon>Cryptococcus</taxon>
        <taxon>Cryptococcus gattii species complex</taxon>
    </lineage>
</organism>
<evidence type="ECO:0000256" key="1">
    <source>
        <dbReference type="SAM" id="MobiDB-lite"/>
    </source>
</evidence>
<evidence type="ECO:0000313" key="3">
    <source>
        <dbReference type="Proteomes" id="UP000054399"/>
    </source>
</evidence>
<feature type="compositionally biased region" description="Polar residues" evidence="1">
    <location>
        <begin position="358"/>
        <end position="381"/>
    </location>
</feature>
<evidence type="ECO:0000313" key="2">
    <source>
        <dbReference type="EMBL" id="KAL0255364.1"/>
    </source>
</evidence>
<keyword evidence="3" id="KW-1185">Reference proteome</keyword>
<feature type="compositionally biased region" description="Basic and acidic residues" evidence="1">
    <location>
        <begin position="251"/>
        <end position="260"/>
    </location>
</feature>
<reference evidence="2" key="1">
    <citation type="submission" date="2015-01" db="EMBL/GenBank/DDBJ databases">
        <authorList>
            <consortium name="The Broad Institute Genomics Platform"/>
            <person name="Cuomo C."/>
            <person name="Litvintseva A."/>
            <person name="Chen Y."/>
            <person name="Heitman J."/>
            <person name="Sun S."/>
            <person name="Springer D."/>
            <person name="Dromer F."/>
            <person name="Young S."/>
            <person name="Zeng Q."/>
            <person name="Gargeya S."/>
            <person name="Abouelleil A."/>
            <person name="Alvarado L."/>
            <person name="Chapman S.B."/>
            <person name="Gainer-Dewar J."/>
            <person name="Goldberg J."/>
            <person name="Griggs A."/>
            <person name="Gujja S."/>
            <person name="Hansen M."/>
            <person name="Howarth C."/>
            <person name="Imamovic A."/>
            <person name="Larimer J."/>
            <person name="Murphy C."/>
            <person name="Naylor J."/>
            <person name="Pearson M."/>
            <person name="Priest M."/>
            <person name="Roberts A."/>
            <person name="Saif S."/>
            <person name="Shea T."/>
            <person name="Sykes S."/>
            <person name="Wortman J."/>
            <person name="Nusbaum C."/>
            <person name="Birren B."/>
        </authorList>
    </citation>
    <scope>NUCLEOTIDE SEQUENCE</scope>
    <source>
        <strain evidence="2">IND107</strain>
    </source>
</reference>
<feature type="region of interest" description="Disordered" evidence="1">
    <location>
        <begin position="346"/>
        <end position="474"/>
    </location>
</feature>
<dbReference type="RefSeq" id="XP_066616641.1">
    <property type="nucleotide sequence ID" value="XM_066754740.1"/>
</dbReference>
<feature type="compositionally biased region" description="Basic and acidic residues" evidence="1">
    <location>
        <begin position="403"/>
        <end position="414"/>
    </location>
</feature>
<feature type="compositionally biased region" description="Polar residues" evidence="1">
    <location>
        <begin position="393"/>
        <end position="402"/>
    </location>
</feature>
<dbReference type="EMBL" id="ATAM02000001">
    <property type="protein sequence ID" value="KAL0255364.1"/>
    <property type="molecule type" value="Genomic_DNA"/>
</dbReference>
<feature type="region of interest" description="Disordered" evidence="1">
    <location>
        <begin position="127"/>
        <end position="300"/>
    </location>
</feature>
<feature type="region of interest" description="Disordered" evidence="1">
    <location>
        <begin position="509"/>
        <end position="547"/>
    </location>
</feature>